<evidence type="ECO:0000313" key="3">
    <source>
        <dbReference type="Proteomes" id="UP000299102"/>
    </source>
</evidence>
<protein>
    <submittedName>
        <fullName evidence="2">Uncharacterized protein</fullName>
    </submittedName>
</protein>
<evidence type="ECO:0000256" key="1">
    <source>
        <dbReference type="SAM" id="MobiDB-lite"/>
    </source>
</evidence>
<evidence type="ECO:0000313" key="2">
    <source>
        <dbReference type="EMBL" id="GBP37263.1"/>
    </source>
</evidence>
<proteinExistence type="predicted"/>
<keyword evidence="3" id="KW-1185">Reference proteome</keyword>
<gene>
    <name evidence="2" type="ORF">EVAR_35696_1</name>
</gene>
<comment type="caution">
    <text evidence="2">The sequence shown here is derived from an EMBL/GenBank/DDBJ whole genome shotgun (WGS) entry which is preliminary data.</text>
</comment>
<accession>A0A4C1VF63</accession>
<dbReference type="AlphaFoldDB" id="A0A4C1VF63"/>
<dbReference type="Proteomes" id="UP000299102">
    <property type="component" value="Unassembled WGS sequence"/>
</dbReference>
<sequence>MASRKIRPLGTPLQCITLSRLKKLPCNKLSIDVTAAPVHKCLSSARAHSRLRLGDGERAREWIRSDSVAHNRHKHRTSPVRSLTQSAPSTNCTTIGPFVSELVRAGAVLDV</sequence>
<name>A0A4C1VF63_EUMVA</name>
<dbReference type="EMBL" id="BGZK01000331">
    <property type="protein sequence ID" value="GBP37263.1"/>
    <property type="molecule type" value="Genomic_DNA"/>
</dbReference>
<reference evidence="2 3" key="1">
    <citation type="journal article" date="2019" name="Commun. Biol.">
        <title>The bagworm genome reveals a unique fibroin gene that provides high tensile strength.</title>
        <authorList>
            <person name="Kono N."/>
            <person name="Nakamura H."/>
            <person name="Ohtoshi R."/>
            <person name="Tomita M."/>
            <person name="Numata K."/>
            <person name="Arakawa K."/>
        </authorList>
    </citation>
    <scope>NUCLEOTIDE SEQUENCE [LARGE SCALE GENOMIC DNA]</scope>
</reference>
<organism evidence="2 3">
    <name type="scientific">Eumeta variegata</name>
    <name type="common">Bagworm moth</name>
    <name type="synonym">Eumeta japonica</name>
    <dbReference type="NCBI Taxonomy" id="151549"/>
    <lineage>
        <taxon>Eukaryota</taxon>
        <taxon>Metazoa</taxon>
        <taxon>Ecdysozoa</taxon>
        <taxon>Arthropoda</taxon>
        <taxon>Hexapoda</taxon>
        <taxon>Insecta</taxon>
        <taxon>Pterygota</taxon>
        <taxon>Neoptera</taxon>
        <taxon>Endopterygota</taxon>
        <taxon>Lepidoptera</taxon>
        <taxon>Glossata</taxon>
        <taxon>Ditrysia</taxon>
        <taxon>Tineoidea</taxon>
        <taxon>Psychidae</taxon>
        <taxon>Oiketicinae</taxon>
        <taxon>Eumeta</taxon>
    </lineage>
</organism>
<feature type="region of interest" description="Disordered" evidence="1">
    <location>
        <begin position="68"/>
        <end position="87"/>
    </location>
</feature>